<feature type="compositionally biased region" description="Basic and acidic residues" evidence="10">
    <location>
        <begin position="26"/>
        <end position="44"/>
    </location>
</feature>
<evidence type="ECO:0000256" key="10">
    <source>
        <dbReference type="SAM" id="MobiDB-lite"/>
    </source>
</evidence>
<dbReference type="Gene3D" id="1.20.5.1030">
    <property type="entry name" value="Preprotein translocase secy subunit"/>
    <property type="match status" value="1"/>
</dbReference>
<keyword evidence="12" id="KW-1185">Reference proteome</keyword>
<dbReference type="STRING" id="926569.ANT_19000"/>
<comment type="subcellular location">
    <subcellularLocation>
        <location evidence="9">Cell membrane</location>
        <topology evidence="9">Single-pass membrane protein</topology>
    </subcellularLocation>
    <subcellularLocation>
        <location evidence="1">Membrane</location>
    </subcellularLocation>
</comment>
<sequence length="108" mass="12170">MAEKTLKTKQQEKVKEVASPKTASVVRKEQKPKVETPRAAEKKQSARPGRLATWWRETIGELRKVTWPTLPEARRLTVIVLIVVGVTSLALGLLDWVFSRLIALLISL</sequence>
<evidence type="ECO:0000256" key="6">
    <source>
        <dbReference type="ARBA" id="ARBA00022989"/>
    </source>
</evidence>
<keyword evidence="5 9" id="KW-0653">Protein transport</keyword>
<comment type="subunit">
    <text evidence="9">Component of the Sec protein translocase complex. Heterotrimer consisting of SecY, SecE and SecG subunits. The heterotrimers can form oligomers, although 1 heterotrimer is thought to be able to translocate proteins. Interacts with the ribosome. Interacts with SecDF, and other proteins may be involved. Interacts with SecA.</text>
</comment>
<keyword evidence="3 9" id="KW-1003">Cell membrane</keyword>
<dbReference type="GO" id="GO:0009306">
    <property type="term" value="P:protein secretion"/>
    <property type="evidence" value="ECO:0007669"/>
    <property type="project" value="UniProtKB-UniRule"/>
</dbReference>
<evidence type="ECO:0000256" key="5">
    <source>
        <dbReference type="ARBA" id="ARBA00022927"/>
    </source>
</evidence>
<dbReference type="GO" id="GO:0005886">
    <property type="term" value="C:plasma membrane"/>
    <property type="evidence" value="ECO:0007669"/>
    <property type="project" value="UniProtKB-SubCell"/>
</dbReference>
<keyword evidence="8 9" id="KW-0472">Membrane</keyword>
<dbReference type="GO" id="GO:0008320">
    <property type="term" value="F:protein transmembrane transporter activity"/>
    <property type="evidence" value="ECO:0007669"/>
    <property type="project" value="UniProtKB-UniRule"/>
</dbReference>
<feature type="transmembrane region" description="Helical" evidence="9">
    <location>
        <begin position="76"/>
        <end position="98"/>
    </location>
</feature>
<evidence type="ECO:0000256" key="9">
    <source>
        <dbReference type="HAMAP-Rule" id="MF_00422"/>
    </source>
</evidence>
<dbReference type="GO" id="GO:0006605">
    <property type="term" value="P:protein targeting"/>
    <property type="evidence" value="ECO:0007669"/>
    <property type="project" value="UniProtKB-UniRule"/>
</dbReference>
<dbReference type="EMBL" id="AP012029">
    <property type="protein sequence ID" value="BAJ63926.1"/>
    <property type="molecule type" value="Genomic_DNA"/>
</dbReference>
<dbReference type="KEGG" id="atm:ANT_19000"/>
<keyword evidence="7 9" id="KW-0811">Translocation</keyword>
<evidence type="ECO:0000256" key="7">
    <source>
        <dbReference type="ARBA" id="ARBA00023010"/>
    </source>
</evidence>
<accession>E8N662</accession>
<dbReference type="OrthoDB" id="164194at2"/>
<dbReference type="eggNOG" id="COG0690">
    <property type="taxonomic scope" value="Bacteria"/>
</dbReference>
<evidence type="ECO:0000256" key="8">
    <source>
        <dbReference type="ARBA" id="ARBA00023136"/>
    </source>
</evidence>
<dbReference type="RefSeq" id="WP_013560303.1">
    <property type="nucleotide sequence ID" value="NC_014960.1"/>
</dbReference>
<gene>
    <name evidence="9 11" type="primary">secE</name>
    <name evidence="11" type="ordered locus">ANT_19000</name>
</gene>
<dbReference type="HOGENOM" id="CLU_113663_7_1_0"/>
<dbReference type="InParanoid" id="E8N662"/>
<keyword evidence="4 9" id="KW-0812">Transmembrane</keyword>
<dbReference type="GO" id="GO:0043952">
    <property type="term" value="P:protein transport by the Sec complex"/>
    <property type="evidence" value="ECO:0007669"/>
    <property type="project" value="UniProtKB-UniRule"/>
</dbReference>
<evidence type="ECO:0000256" key="4">
    <source>
        <dbReference type="ARBA" id="ARBA00022692"/>
    </source>
</evidence>
<dbReference type="NCBIfam" id="TIGR00964">
    <property type="entry name" value="secE_bact"/>
    <property type="match status" value="1"/>
</dbReference>
<name>E8N662_ANATU</name>
<keyword evidence="2 9" id="KW-0813">Transport</keyword>
<protein>
    <recommendedName>
        <fullName evidence="9">Protein translocase subunit SecE</fullName>
    </recommendedName>
</protein>
<proteinExistence type="inferred from homology"/>
<comment type="function">
    <text evidence="9">Essential subunit of the Sec protein translocation channel SecYEG. Clamps together the 2 halves of SecY. May contact the channel plug during translocation.</text>
</comment>
<evidence type="ECO:0000256" key="1">
    <source>
        <dbReference type="ARBA" id="ARBA00004370"/>
    </source>
</evidence>
<dbReference type="GO" id="GO:0065002">
    <property type="term" value="P:intracellular protein transmembrane transport"/>
    <property type="evidence" value="ECO:0007669"/>
    <property type="project" value="UniProtKB-UniRule"/>
</dbReference>
<organism evidence="11 12">
    <name type="scientific">Anaerolinea thermophila (strain DSM 14523 / JCM 11388 / NBRC 100420 / UNI-1)</name>
    <dbReference type="NCBI Taxonomy" id="926569"/>
    <lineage>
        <taxon>Bacteria</taxon>
        <taxon>Bacillati</taxon>
        <taxon>Chloroflexota</taxon>
        <taxon>Anaerolineae</taxon>
        <taxon>Anaerolineales</taxon>
        <taxon>Anaerolineaceae</taxon>
        <taxon>Anaerolinea</taxon>
    </lineage>
</organism>
<comment type="similarity">
    <text evidence="9">Belongs to the SecE/SEC61-gamma family.</text>
</comment>
<dbReference type="AlphaFoldDB" id="E8N662"/>
<evidence type="ECO:0000313" key="11">
    <source>
        <dbReference type="EMBL" id="BAJ63926.1"/>
    </source>
</evidence>
<evidence type="ECO:0000256" key="2">
    <source>
        <dbReference type="ARBA" id="ARBA00022448"/>
    </source>
</evidence>
<dbReference type="PANTHER" id="PTHR33910">
    <property type="entry name" value="PROTEIN TRANSLOCASE SUBUNIT SECE"/>
    <property type="match status" value="1"/>
</dbReference>
<dbReference type="PANTHER" id="PTHR33910:SF1">
    <property type="entry name" value="PROTEIN TRANSLOCASE SUBUNIT SECE"/>
    <property type="match status" value="1"/>
</dbReference>
<dbReference type="Pfam" id="PF00584">
    <property type="entry name" value="SecE"/>
    <property type="match status" value="1"/>
</dbReference>
<evidence type="ECO:0000313" key="12">
    <source>
        <dbReference type="Proteomes" id="UP000008922"/>
    </source>
</evidence>
<keyword evidence="6 9" id="KW-1133">Transmembrane helix</keyword>
<evidence type="ECO:0000256" key="3">
    <source>
        <dbReference type="ARBA" id="ARBA00022475"/>
    </source>
</evidence>
<dbReference type="InterPro" id="IPR005807">
    <property type="entry name" value="SecE_bac"/>
</dbReference>
<dbReference type="HAMAP" id="MF_00422">
    <property type="entry name" value="SecE"/>
    <property type="match status" value="1"/>
</dbReference>
<feature type="region of interest" description="Disordered" evidence="10">
    <location>
        <begin position="1"/>
        <end position="48"/>
    </location>
</feature>
<dbReference type="InterPro" id="IPR038379">
    <property type="entry name" value="SecE_sf"/>
</dbReference>
<feature type="compositionally biased region" description="Basic and acidic residues" evidence="10">
    <location>
        <begin position="1"/>
        <end position="18"/>
    </location>
</feature>
<reference evidence="11 12" key="1">
    <citation type="submission" date="2010-12" db="EMBL/GenBank/DDBJ databases">
        <title>Whole genome sequence of Anaerolinea thermophila UNI-1.</title>
        <authorList>
            <person name="Narita-Yamada S."/>
            <person name="Kishi E."/>
            <person name="Watanabe Y."/>
            <person name="Takasaki K."/>
            <person name="Ankai A."/>
            <person name="Oguchi A."/>
            <person name="Fukui S."/>
            <person name="Takahashi M."/>
            <person name="Yashiro I."/>
            <person name="Hosoyama A."/>
            <person name="Sekiguchi Y."/>
            <person name="Hanada S."/>
            <person name="Fujita N."/>
        </authorList>
    </citation>
    <scope>NUCLEOTIDE SEQUENCE [LARGE SCALE GENOMIC DNA]</scope>
    <source>
        <strain evidence="12">DSM 14523 / JCM 11388 / NBRC 100420 / UNI-1</strain>
    </source>
</reference>
<dbReference type="InterPro" id="IPR001901">
    <property type="entry name" value="Translocase_SecE/Sec61-g"/>
</dbReference>
<dbReference type="Proteomes" id="UP000008922">
    <property type="component" value="Chromosome"/>
</dbReference>